<dbReference type="Proteomes" id="UP000186096">
    <property type="component" value="Unassembled WGS sequence"/>
</dbReference>
<dbReference type="PANTHER" id="PTHR34310:SF5">
    <property type="entry name" value="DUF427 DOMAIN PROTEIN (AFU_ORTHOLOGUE AFUA_3G02220)"/>
    <property type="match status" value="1"/>
</dbReference>
<dbReference type="InterPro" id="IPR007361">
    <property type="entry name" value="DUF427"/>
</dbReference>
<protein>
    <submittedName>
        <fullName evidence="2">Uncharacterized conserved protein, DUF427 family</fullName>
    </submittedName>
</protein>
<reference evidence="3" key="1">
    <citation type="submission" date="2017-01" db="EMBL/GenBank/DDBJ databases">
        <authorList>
            <person name="Varghese N."/>
            <person name="Submissions S."/>
        </authorList>
    </citation>
    <scope>NUCLEOTIDE SEQUENCE [LARGE SCALE GENOMIC DNA]</scope>
    <source>
        <strain evidence="3">ATCC 12950</strain>
    </source>
</reference>
<evidence type="ECO:0000259" key="1">
    <source>
        <dbReference type="Pfam" id="PF04248"/>
    </source>
</evidence>
<feature type="domain" description="DUF427" evidence="1">
    <location>
        <begin position="6"/>
        <end position="98"/>
    </location>
</feature>
<dbReference type="STRING" id="58117.SAMN05421833_118142"/>
<keyword evidence="3" id="KW-1185">Reference proteome</keyword>
<evidence type="ECO:0000313" key="2">
    <source>
        <dbReference type="EMBL" id="SIR89101.1"/>
    </source>
</evidence>
<dbReference type="Pfam" id="PF04248">
    <property type="entry name" value="NTP_transf_9"/>
    <property type="match status" value="1"/>
</dbReference>
<dbReference type="EMBL" id="FTNI01000018">
    <property type="protein sequence ID" value="SIR89101.1"/>
    <property type="molecule type" value="Genomic_DNA"/>
</dbReference>
<proteinExistence type="predicted"/>
<dbReference type="Gene3D" id="2.170.150.40">
    <property type="entry name" value="Domain of unknown function (DUF427)"/>
    <property type="match status" value="1"/>
</dbReference>
<dbReference type="AlphaFoldDB" id="A0A1N7ELY8"/>
<gene>
    <name evidence="2" type="ORF">SAMN05421833_118142</name>
</gene>
<accession>A0A1N7ELY8</accession>
<name>A0A1N7ELY8_9ACTN</name>
<dbReference type="InterPro" id="IPR038694">
    <property type="entry name" value="DUF427_sf"/>
</dbReference>
<sequence length="106" mass="11421">MEGNGMKAVVGETVVAEAANEAVVRIEGNVYFPPDSVVAGVLRDSPTPYTCPWKGRAQYHDVLAGETVLRDGAWSYPDIKESAAARVGRDFSGYVAFDGRQVQIDT</sequence>
<evidence type="ECO:0000313" key="3">
    <source>
        <dbReference type="Proteomes" id="UP000186096"/>
    </source>
</evidence>
<dbReference type="PANTHER" id="PTHR34310">
    <property type="entry name" value="DUF427 DOMAIN PROTEIN (AFU_ORTHOLOGUE AFUA_3G02220)"/>
    <property type="match status" value="1"/>
</dbReference>
<organism evidence="2 3">
    <name type="scientific">Microbispora rosea</name>
    <dbReference type="NCBI Taxonomy" id="58117"/>
    <lineage>
        <taxon>Bacteria</taxon>
        <taxon>Bacillati</taxon>
        <taxon>Actinomycetota</taxon>
        <taxon>Actinomycetes</taxon>
        <taxon>Streptosporangiales</taxon>
        <taxon>Streptosporangiaceae</taxon>
        <taxon>Microbispora</taxon>
    </lineage>
</organism>